<evidence type="ECO:0000313" key="2">
    <source>
        <dbReference type="Proteomes" id="UP001207742"/>
    </source>
</evidence>
<dbReference type="SUPFAM" id="SSF56784">
    <property type="entry name" value="HAD-like"/>
    <property type="match status" value="1"/>
</dbReference>
<dbReference type="EMBL" id="JAPDNS010000001">
    <property type="protein sequence ID" value="MCW3483987.1"/>
    <property type="molecule type" value="Genomic_DNA"/>
</dbReference>
<dbReference type="SFLD" id="SFLDG01129">
    <property type="entry name" value="C1.5:_HAD__Beta-PGM__Phosphata"/>
    <property type="match status" value="1"/>
</dbReference>
<dbReference type="NCBIfam" id="TIGR01549">
    <property type="entry name" value="HAD-SF-IA-v1"/>
    <property type="match status" value="1"/>
</dbReference>
<dbReference type="InterPro" id="IPR006439">
    <property type="entry name" value="HAD-SF_hydro_IA"/>
</dbReference>
<gene>
    <name evidence="1" type="ORF">OL497_08790</name>
</gene>
<proteinExistence type="predicted"/>
<keyword evidence="1" id="KW-0378">Hydrolase</keyword>
<sequence length="231" mass="26471">MMDYKHYSFDLWLTLIKSDPAFKKERAHFFYIHFNRQQKSLEEVTAVFRQVDLMCNAINERTGKNIDAEEMYLMVISRINEDADIVYDIDIHQLYDQMEQLLLSHLPLVYSEETIPVLTTLKTTGECTVNVLSNTGFIKGRTLRKVLKEIKLSDYFDFQLYSDELGLSKPNPLFFQHMLHNVARCKGAGINLKEVIHIGDNPRADIAGASAVGIDSLLINSNHSSILSVVR</sequence>
<accession>A0ABT3IJ63</accession>
<organism evidence="1 2">
    <name type="scientific">Chitinophaga nivalis</name>
    <dbReference type="NCBI Taxonomy" id="2991709"/>
    <lineage>
        <taxon>Bacteria</taxon>
        <taxon>Pseudomonadati</taxon>
        <taxon>Bacteroidota</taxon>
        <taxon>Chitinophagia</taxon>
        <taxon>Chitinophagales</taxon>
        <taxon>Chitinophagaceae</taxon>
        <taxon>Chitinophaga</taxon>
    </lineage>
</organism>
<dbReference type="InterPro" id="IPR023214">
    <property type="entry name" value="HAD_sf"/>
</dbReference>
<dbReference type="RefSeq" id="WP_264729506.1">
    <property type="nucleotide sequence ID" value="NZ_JAPDNR010000001.1"/>
</dbReference>
<dbReference type="InterPro" id="IPR041492">
    <property type="entry name" value="HAD_2"/>
</dbReference>
<dbReference type="PANTHER" id="PTHR46191">
    <property type="match status" value="1"/>
</dbReference>
<keyword evidence="2" id="KW-1185">Reference proteome</keyword>
<dbReference type="InterPro" id="IPR036412">
    <property type="entry name" value="HAD-like_sf"/>
</dbReference>
<dbReference type="GO" id="GO:0016787">
    <property type="term" value="F:hydrolase activity"/>
    <property type="evidence" value="ECO:0007669"/>
    <property type="project" value="UniProtKB-KW"/>
</dbReference>
<name>A0ABT3IJ63_9BACT</name>
<comment type="caution">
    <text evidence="1">The sequence shown here is derived from an EMBL/GenBank/DDBJ whole genome shotgun (WGS) entry which is preliminary data.</text>
</comment>
<dbReference type="Pfam" id="PF13419">
    <property type="entry name" value="HAD_2"/>
    <property type="match status" value="1"/>
</dbReference>
<dbReference type="Proteomes" id="UP001207742">
    <property type="component" value="Unassembled WGS sequence"/>
</dbReference>
<evidence type="ECO:0000313" key="1">
    <source>
        <dbReference type="EMBL" id="MCW3483987.1"/>
    </source>
</evidence>
<dbReference type="InterPro" id="IPR051828">
    <property type="entry name" value="HAD-like_hydrolase_domain"/>
</dbReference>
<reference evidence="1 2" key="1">
    <citation type="submission" date="2022-10" db="EMBL/GenBank/DDBJ databases">
        <title>Chitinophaga nivalis PC15 sp. nov., isolated from Pyeongchang county, South Korea.</title>
        <authorList>
            <person name="Trinh H.N."/>
        </authorList>
    </citation>
    <scope>NUCLEOTIDE SEQUENCE [LARGE SCALE GENOMIC DNA]</scope>
    <source>
        <strain evidence="1 2">PC14</strain>
    </source>
</reference>
<dbReference type="PANTHER" id="PTHR46191:SF2">
    <property type="entry name" value="HALOACID DEHALOGENASE-LIKE HYDROLASE DOMAIN-CONTAINING PROTEIN 3"/>
    <property type="match status" value="1"/>
</dbReference>
<protein>
    <submittedName>
        <fullName evidence="1">HAD family hydrolase</fullName>
    </submittedName>
</protein>
<dbReference type="Gene3D" id="1.10.150.400">
    <property type="match status" value="1"/>
</dbReference>
<dbReference type="Gene3D" id="3.40.50.1000">
    <property type="entry name" value="HAD superfamily/HAD-like"/>
    <property type="match status" value="1"/>
</dbReference>
<dbReference type="SFLD" id="SFLDS00003">
    <property type="entry name" value="Haloacid_Dehalogenase"/>
    <property type="match status" value="1"/>
</dbReference>